<dbReference type="PANTHER" id="PTHR43570:SF20">
    <property type="entry name" value="ALDEHYDE DEHYDROGENASE ALDX-RELATED"/>
    <property type="match status" value="1"/>
</dbReference>
<evidence type="ECO:0000256" key="3">
    <source>
        <dbReference type="ARBA" id="ARBA00023027"/>
    </source>
</evidence>
<dbReference type="PIRSF" id="PIRSF036492">
    <property type="entry name" value="ALDH"/>
    <property type="match status" value="1"/>
</dbReference>
<dbReference type="InterPro" id="IPR016162">
    <property type="entry name" value="Ald_DH_N"/>
</dbReference>
<gene>
    <name evidence="8" type="ORF">K0504_03375</name>
</gene>
<dbReference type="SUPFAM" id="SSF53720">
    <property type="entry name" value="ALDH-like"/>
    <property type="match status" value="1"/>
</dbReference>
<keyword evidence="9" id="KW-1185">Reference proteome</keyword>
<dbReference type="Pfam" id="PF00171">
    <property type="entry name" value="Aldedh"/>
    <property type="match status" value="1"/>
</dbReference>
<evidence type="ECO:0000313" key="9">
    <source>
        <dbReference type="Proteomes" id="UP001166251"/>
    </source>
</evidence>
<protein>
    <recommendedName>
        <fullName evidence="4">Aldehyde dehydrogenase</fullName>
    </recommendedName>
</protein>
<organism evidence="8 9">
    <name type="scientific">Neiella holothuriorum</name>
    <dbReference type="NCBI Taxonomy" id="2870530"/>
    <lineage>
        <taxon>Bacteria</taxon>
        <taxon>Pseudomonadati</taxon>
        <taxon>Pseudomonadota</taxon>
        <taxon>Gammaproteobacteria</taxon>
        <taxon>Alteromonadales</taxon>
        <taxon>Echinimonadaceae</taxon>
        <taxon>Neiella</taxon>
    </lineage>
</organism>
<dbReference type="Proteomes" id="UP001166251">
    <property type="component" value="Unassembled WGS sequence"/>
</dbReference>
<evidence type="ECO:0000259" key="7">
    <source>
        <dbReference type="Pfam" id="PF00171"/>
    </source>
</evidence>
<evidence type="ECO:0000256" key="1">
    <source>
        <dbReference type="ARBA" id="ARBA00009986"/>
    </source>
</evidence>
<dbReference type="Gene3D" id="3.40.309.10">
    <property type="entry name" value="Aldehyde Dehydrogenase, Chain A, domain 2"/>
    <property type="match status" value="1"/>
</dbReference>
<keyword evidence="3" id="KW-0520">NAD</keyword>
<name>A0ABS7ECT3_9GAMM</name>
<evidence type="ECO:0000256" key="6">
    <source>
        <dbReference type="RuleBase" id="RU003345"/>
    </source>
</evidence>
<dbReference type="InterPro" id="IPR016161">
    <property type="entry name" value="Ald_DH/histidinol_DH"/>
</dbReference>
<evidence type="ECO:0000313" key="8">
    <source>
        <dbReference type="EMBL" id="MBW8190065.1"/>
    </source>
</evidence>
<dbReference type="InterPro" id="IPR016163">
    <property type="entry name" value="Ald_DH_C"/>
</dbReference>
<dbReference type="EMBL" id="JAHZSS010000002">
    <property type="protein sequence ID" value="MBW8190065.1"/>
    <property type="molecule type" value="Genomic_DNA"/>
</dbReference>
<proteinExistence type="inferred from homology"/>
<dbReference type="RefSeq" id="WP_220102733.1">
    <property type="nucleotide sequence ID" value="NZ_JAHZSS010000002.1"/>
</dbReference>
<evidence type="ECO:0000256" key="4">
    <source>
        <dbReference type="PIRNR" id="PIRNR036492"/>
    </source>
</evidence>
<reference evidence="8" key="1">
    <citation type="submission" date="2021-07" db="EMBL/GenBank/DDBJ databases">
        <title>Neiella marina sp. nov., isolated from the intestinal content of sea cucumber Apostichopus japonicus.</title>
        <authorList>
            <person name="Bai X."/>
        </authorList>
    </citation>
    <scope>NUCLEOTIDE SEQUENCE</scope>
    <source>
        <strain evidence="8">126</strain>
    </source>
</reference>
<dbReference type="InterPro" id="IPR012394">
    <property type="entry name" value="Aldehyde_DH_NAD(P)"/>
</dbReference>
<dbReference type="PANTHER" id="PTHR43570">
    <property type="entry name" value="ALDEHYDE DEHYDROGENASE"/>
    <property type="match status" value="1"/>
</dbReference>
<dbReference type="InterPro" id="IPR015590">
    <property type="entry name" value="Aldehyde_DH_dom"/>
</dbReference>
<keyword evidence="2 4" id="KW-0560">Oxidoreductase</keyword>
<feature type="active site" evidence="5">
    <location>
        <position position="242"/>
    </location>
</feature>
<accession>A0ABS7ECT3</accession>
<dbReference type="Gene3D" id="3.40.605.10">
    <property type="entry name" value="Aldehyde Dehydrogenase, Chain A, domain 1"/>
    <property type="match status" value="1"/>
</dbReference>
<dbReference type="CDD" id="cd07133">
    <property type="entry name" value="ALDH_CALDH_CalB"/>
    <property type="match status" value="1"/>
</dbReference>
<comment type="caution">
    <text evidence="8">The sequence shown here is derived from an EMBL/GenBank/DDBJ whole genome shotgun (WGS) entry which is preliminary data.</text>
</comment>
<comment type="similarity">
    <text evidence="1 4 6">Belongs to the aldehyde dehydrogenase family.</text>
</comment>
<feature type="domain" description="Aldehyde dehydrogenase" evidence="7">
    <location>
        <begin position="51"/>
        <end position="466"/>
    </location>
</feature>
<evidence type="ECO:0000256" key="2">
    <source>
        <dbReference type="ARBA" id="ARBA00023002"/>
    </source>
</evidence>
<dbReference type="PROSITE" id="PS00687">
    <property type="entry name" value="ALDEHYDE_DEHYDR_GLU"/>
    <property type="match status" value="1"/>
</dbReference>
<evidence type="ECO:0000256" key="5">
    <source>
        <dbReference type="PROSITE-ProRule" id="PRU10007"/>
    </source>
</evidence>
<sequence length="496" mass="54143">MPPNIVGSDELIEGATVTTQAAAKTTPTTSANNALSDGLAHLRAVAEQQPNPSLNTRLGWLQALKQHIQAQQHTLAAALNQDYGQRPTLETQLADTLPVLQQLNYCHRKLKRWMKPSRRHVGLALWPANAQVTYQPKGVVGIMVPWNFPLMLSVGPLINALAAGNRVMIKLSELTPQFNQVLTDLLHTALGPDVVHVFSGDVEQAKRFAGLPFDHLLFTGSTQVGQQVMAAAAPNLTPVTLELGGKSPVIITDDCPMALAVKRIAAGKCLNSGQICVAPDYVLCPDHRLSEFVEAFLQHIQQRYPDGLASADLAAIISPQHLQRLQQLLADAEAKGATVQTPSSSAIDVSKRLMLLHLVTGVNDNMRLMQEELFGPILPVLGYQHLSQAVRDINQRPRPLALYVMGLNSTQQQLILQQTCSGGAALNETLLQVGVDDAPFGGIGPSGMGHYHGHEGFLTFSHARTVLRRGRFSTASLLQPPYNRWWQKLLLRFLMR</sequence>
<dbReference type="InterPro" id="IPR029510">
    <property type="entry name" value="Ald_DH_CS_GLU"/>
</dbReference>